<evidence type="ECO:0000313" key="1">
    <source>
        <dbReference type="EMBL" id="CAG8625159.1"/>
    </source>
</evidence>
<protein>
    <submittedName>
        <fullName evidence="1">7207_t:CDS:1</fullName>
    </submittedName>
</protein>
<name>A0ABN7UNQ8_GIGMA</name>
<proteinExistence type="predicted"/>
<evidence type="ECO:0000313" key="2">
    <source>
        <dbReference type="Proteomes" id="UP000789901"/>
    </source>
</evidence>
<sequence>MAILLIFPHPERDCDAEEALSLIPLPLSFLQMLRHQSLLLQHLGEGEWAHRRITNIIGSYGERKKSSGTVHYLQLNKKSPSSEVLFKHPIKQGKVLLNIGYSRHILEDVDETENYEESEKARIVVNTFYTQLLRVHFSFAGHVKNQK</sequence>
<reference evidence="1 2" key="1">
    <citation type="submission" date="2021-06" db="EMBL/GenBank/DDBJ databases">
        <authorList>
            <person name="Kallberg Y."/>
            <person name="Tangrot J."/>
            <person name="Rosling A."/>
        </authorList>
    </citation>
    <scope>NUCLEOTIDE SEQUENCE [LARGE SCALE GENOMIC DNA]</scope>
    <source>
        <strain evidence="1 2">120-4 pot B 10/14</strain>
    </source>
</reference>
<gene>
    <name evidence="1" type="ORF">GMARGA_LOCUS8042</name>
</gene>
<dbReference type="EMBL" id="CAJVQB010004042">
    <property type="protein sequence ID" value="CAG8625159.1"/>
    <property type="molecule type" value="Genomic_DNA"/>
</dbReference>
<dbReference type="Proteomes" id="UP000789901">
    <property type="component" value="Unassembled WGS sequence"/>
</dbReference>
<keyword evidence="2" id="KW-1185">Reference proteome</keyword>
<comment type="caution">
    <text evidence="1">The sequence shown here is derived from an EMBL/GenBank/DDBJ whole genome shotgun (WGS) entry which is preliminary data.</text>
</comment>
<accession>A0ABN7UNQ8</accession>
<organism evidence="1 2">
    <name type="scientific">Gigaspora margarita</name>
    <dbReference type="NCBI Taxonomy" id="4874"/>
    <lineage>
        <taxon>Eukaryota</taxon>
        <taxon>Fungi</taxon>
        <taxon>Fungi incertae sedis</taxon>
        <taxon>Mucoromycota</taxon>
        <taxon>Glomeromycotina</taxon>
        <taxon>Glomeromycetes</taxon>
        <taxon>Diversisporales</taxon>
        <taxon>Gigasporaceae</taxon>
        <taxon>Gigaspora</taxon>
    </lineage>
</organism>